<protein>
    <submittedName>
        <fullName evidence="2">Uncharacterized protein</fullName>
    </submittedName>
</protein>
<dbReference type="Proteomes" id="UP000298234">
    <property type="component" value="Unassembled WGS sequence"/>
</dbReference>
<sequence length="181" mass="18777">MKHHIARLHLYALTHRNFVLAAVFGVIFFGRLAFTNPALDIAILVLALAITWHSFLPNNLRLSNFRLAVTIFGSLIGTSLLFAAPAEAISLGGIAKSLKNDMGSAFDALIYGCYGLGITATGVGINNGIKKSKGDQQVTTGSIFGYGLGGPALGMVGYIMDSAGESMGGGASSMNKLPGGL</sequence>
<name>A0AAX2RKK4_BURCE</name>
<dbReference type="EMBL" id="SNSQ01000035">
    <property type="protein sequence ID" value="TEU41648.1"/>
    <property type="molecule type" value="Genomic_DNA"/>
</dbReference>
<organism evidence="2 3">
    <name type="scientific">Burkholderia cepacia</name>
    <name type="common">Pseudomonas cepacia</name>
    <dbReference type="NCBI Taxonomy" id="292"/>
    <lineage>
        <taxon>Bacteria</taxon>
        <taxon>Pseudomonadati</taxon>
        <taxon>Pseudomonadota</taxon>
        <taxon>Betaproteobacteria</taxon>
        <taxon>Burkholderiales</taxon>
        <taxon>Burkholderiaceae</taxon>
        <taxon>Burkholderia</taxon>
        <taxon>Burkholderia cepacia complex</taxon>
    </lineage>
</organism>
<keyword evidence="1" id="KW-0812">Transmembrane</keyword>
<gene>
    <name evidence="2" type="ORF">E3D37_26915</name>
</gene>
<dbReference type="AlphaFoldDB" id="A0AAX2RKK4"/>
<reference evidence="2 3" key="1">
    <citation type="submission" date="2019-03" db="EMBL/GenBank/DDBJ databases">
        <title>Burkholderia cepacia outbreak.</title>
        <authorList>
            <person name="Farzana R."/>
            <person name="Walsh T.R."/>
        </authorList>
    </citation>
    <scope>NUCLEOTIDE SEQUENCE [LARGE SCALE GENOMIC DNA]</scope>
    <source>
        <strain evidence="3">d13</strain>
    </source>
</reference>
<feature type="transmembrane region" description="Helical" evidence="1">
    <location>
        <begin position="141"/>
        <end position="160"/>
    </location>
</feature>
<evidence type="ECO:0000313" key="2">
    <source>
        <dbReference type="EMBL" id="TEU41648.1"/>
    </source>
</evidence>
<keyword evidence="1" id="KW-0472">Membrane</keyword>
<proteinExistence type="predicted"/>
<feature type="transmembrane region" description="Helical" evidence="1">
    <location>
        <begin position="108"/>
        <end position="129"/>
    </location>
</feature>
<feature type="transmembrane region" description="Helical" evidence="1">
    <location>
        <begin position="12"/>
        <end position="32"/>
    </location>
</feature>
<feature type="transmembrane region" description="Helical" evidence="1">
    <location>
        <begin position="38"/>
        <end position="55"/>
    </location>
</feature>
<accession>A0AAX2RKK4</accession>
<feature type="transmembrane region" description="Helical" evidence="1">
    <location>
        <begin position="67"/>
        <end position="88"/>
    </location>
</feature>
<dbReference type="GeneID" id="99665376"/>
<evidence type="ECO:0000313" key="3">
    <source>
        <dbReference type="Proteomes" id="UP000298234"/>
    </source>
</evidence>
<comment type="caution">
    <text evidence="2">The sequence shown here is derived from an EMBL/GenBank/DDBJ whole genome shotgun (WGS) entry which is preliminary data.</text>
</comment>
<keyword evidence="1" id="KW-1133">Transmembrane helix</keyword>
<dbReference type="RefSeq" id="WP_134256863.1">
    <property type="nucleotide sequence ID" value="NZ_SNSG01000032.1"/>
</dbReference>
<evidence type="ECO:0000256" key="1">
    <source>
        <dbReference type="SAM" id="Phobius"/>
    </source>
</evidence>